<organism evidence="2 3">
    <name type="scientific">Kipferlia bialata</name>
    <dbReference type="NCBI Taxonomy" id="797122"/>
    <lineage>
        <taxon>Eukaryota</taxon>
        <taxon>Metamonada</taxon>
        <taxon>Carpediemonas-like organisms</taxon>
        <taxon>Kipferlia</taxon>
    </lineage>
</organism>
<proteinExistence type="predicted"/>
<dbReference type="PANTHER" id="PTHR43861:SF1">
    <property type="entry name" value="TRANS-ACONITATE 2-METHYLTRANSFERASE"/>
    <property type="match status" value="1"/>
</dbReference>
<feature type="compositionally biased region" description="Basic and acidic residues" evidence="1">
    <location>
        <begin position="696"/>
        <end position="717"/>
    </location>
</feature>
<comment type="caution">
    <text evidence="2">The sequence shown here is derived from an EMBL/GenBank/DDBJ whole genome shotgun (WGS) entry which is preliminary data.</text>
</comment>
<dbReference type="Proteomes" id="UP000265618">
    <property type="component" value="Unassembled WGS sequence"/>
</dbReference>
<accession>A0A9K3GG23</accession>
<evidence type="ECO:0000313" key="2">
    <source>
        <dbReference type="EMBL" id="GIQ81417.1"/>
    </source>
</evidence>
<dbReference type="PANTHER" id="PTHR43861">
    <property type="entry name" value="TRANS-ACONITATE 2-METHYLTRANSFERASE-RELATED"/>
    <property type="match status" value="1"/>
</dbReference>
<evidence type="ECO:0000256" key="1">
    <source>
        <dbReference type="SAM" id="MobiDB-lite"/>
    </source>
</evidence>
<evidence type="ECO:0008006" key="4">
    <source>
        <dbReference type="Google" id="ProtNLM"/>
    </source>
</evidence>
<dbReference type="SUPFAM" id="SSF53335">
    <property type="entry name" value="S-adenosyl-L-methionine-dependent methyltransferases"/>
    <property type="match status" value="2"/>
</dbReference>
<reference evidence="2 3" key="1">
    <citation type="journal article" date="2018" name="PLoS ONE">
        <title>The draft genome of Kipferlia bialata reveals reductive genome evolution in fornicate parasites.</title>
        <authorList>
            <person name="Tanifuji G."/>
            <person name="Takabayashi S."/>
            <person name="Kume K."/>
            <person name="Takagi M."/>
            <person name="Nakayama T."/>
            <person name="Kamikawa R."/>
            <person name="Inagaki Y."/>
            <person name="Hashimoto T."/>
        </authorList>
    </citation>
    <scope>NUCLEOTIDE SEQUENCE [LARGE SCALE GENOMIC DNA]</scope>
    <source>
        <strain evidence="2">NY0173</strain>
    </source>
</reference>
<dbReference type="CDD" id="cd02440">
    <property type="entry name" value="AdoMet_MTases"/>
    <property type="match status" value="1"/>
</dbReference>
<evidence type="ECO:0000313" key="3">
    <source>
        <dbReference type="Proteomes" id="UP000265618"/>
    </source>
</evidence>
<feature type="compositionally biased region" description="Basic and acidic residues" evidence="1">
    <location>
        <begin position="738"/>
        <end position="761"/>
    </location>
</feature>
<keyword evidence="3" id="KW-1185">Reference proteome</keyword>
<dbReference type="OrthoDB" id="2013972at2759"/>
<dbReference type="EMBL" id="BDIP01000387">
    <property type="protein sequence ID" value="GIQ81417.1"/>
    <property type="molecule type" value="Genomic_DNA"/>
</dbReference>
<dbReference type="AlphaFoldDB" id="A0A9K3GG23"/>
<sequence length="783" mass="85198">MSASHLLAYAACIWFSPPGAPLSPPSSSVSTLVSDVGDMLPSTLRVSSLAVVGDHSSDIASALCACGRYRPETEGDGDYHFSDADVPIPDHSPCPVSMGSIGCVPTQGMQVDLVLIANTLDTHPEWRGALRALSHTLTPGGWMVVRGRERAGCERQSVLRELTRLGYPDLSDGKGGRGCGHWAVLEGETLSLPGFGDACFSAMPSLHTAPNQVYYIAVHKPETAVTPTQQSTKGVESDTLGLAAALDVLVQERDIRCNPLSYFASTSRSVEVYCAPTNMPMVQGHADVHGVESIVVRDISCPEQRERERPSDGLGVPALVLLQGVSSEDATSCLLSVAPHTPMLLVSSASPLPPSTHASLLTCGMVCIDMADRLGWCAALYYRPQTADKDRERAHFRAMRQTKDWARISGYVLGVASGKGGPLSPKAKEEFNTLCETAPDVDVYRFLQSHVPPGTGVANGERERLYAVNRAKKRAREIAGLLERGEVGVRVQPKAILDLCCGDGSIAASLAREYRIPPCAVVGVDIREPEDRHGTVFVQHNIDNGALDPGAYADLAVCMQALHHVSALDHALSTLYNSLRPGGVCLIKDVEAATPSDRAQLDMQHGVYSCVGDPPEMSPEDFTSQFVMYFRGPKEVEGVAREVGFEITYSAPAGDRGIGSNYWLVLRKPGGDRSQDRVKSKVRVVLRSEKERHGWDRNNWRDRDGGDRDYRGDRGEGQGRYSRGKRSFGKRRGGYSPDRWRESDRDSDRDGYRRYGRDRSPSPKSRTGHRGRGRGRGRGSDRY</sequence>
<dbReference type="Gene3D" id="3.40.50.150">
    <property type="entry name" value="Vaccinia Virus protein VP39"/>
    <property type="match status" value="1"/>
</dbReference>
<feature type="compositionally biased region" description="Basic residues" evidence="1">
    <location>
        <begin position="766"/>
        <end position="777"/>
    </location>
</feature>
<protein>
    <recommendedName>
        <fullName evidence="4">Methyltransferase domain-containing protein</fullName>
    </recommendedName>
</protein>
<dbReference type="InterPro" id="IPR029063">
    <property type="entry name" value="SAM-dependent_MTases_sf"/>
</dbReference>
<dbReference type="Pfam" id="PF13489">
    <property type="entry name" value="Methyltransf_23"/>
    <property type="match status" value="1"/>
</dbReference>
<gene>
    <name evidence="2" type="ORF">KIPB_002372</name>
</gene>
<feature type="compositionally biased region" description="Basic residues" evidence="1">
    <location>
        <begin position="722"/>
        <end position="733"/>
    </location>
</feature>
<name>A0A9K3GG23_9EUKA</name>
<feature type="region of interest" description="Disordered" evidence="1">
    <location>
        <begin position="696"/>
        <end position="783"/>
    </location>
</feature>